<dbReference type="GO" id="GO:0005524">
    <property type="term" value="F:ATP binding"/>
    <property type="evidence" value="ECO:0007669"/>
    <property type="project" value="UniProtKB-UniRule"/>
</dbReference>
<dbReference type="Gene3D" id="3.10.290.10">
    <property type="entry name" value="RNA-binding S4 domain"/>
    <property type="match status" value="1"/>
</dbReference>
<protein>
    <recommendedName>
        <fullName evidence="11">Tyrosine--tRNA ligase</fullName>
        <ecNumber evidence="11">6.1.1.1</ecNumber>
    </recommendedName>
    <alternativeName>
        <fullName evidence="11">Tyrosyl-tRNA synthetase</fullName>
        <shortName evidence="11">TyrRS</shortName>
    </alternativeName>
</protein>
<dbReference type="Gene3D" id="3.40.50.620">
    <property type="entry name" value="HUPs"/>
    <property type="match status" value="1"/>
</dbReference>
<dbReference type="RefSeq" id="WP_231814693.1">
    <property type="nucleotide sequence ID" value="NZ_JAJOZR010000007.1"/>
</dbReference>
<proteinExistence type="inferred from homology"/>
<gene>
    <name evidence="11 13" type="primary">tyrS</name>
    <name evidence="13" type="ORF">LRX75_12170</name>
</gene>
<evidence type="ECO:0000256" key="1">
    <source>
        <dbReference type="ARBA" id="ARBA00004496"/>
    </source>
</evidence>
<dbReference type="InterPro" id="IPR002305">
    <property type="entry name" value="aa-tRNA-synth_Ic"/>
</dbReference>
<keyword evidence="6 12" id="KW-0694">RNA-binding</keyword>
<dbReference type="CDD" id="cd00805">
    <property type="entry name" value="TyrRS_core"/>
    <property type="match status" value="1"/>
</dbReference>
<evidence type="ECO:0000256" key="8">
    <source>
        <dbReference type="ARBA" id="ARBA00023146"/>
    </source>
</evidence>
<dbReference type="SUPFAM" id="SSF52374">
    <property type="entry name" value="Nucleotidylyl transferase"/>
    <property type="match status" value="1"/>
</dbReference>
<keyword evidence="14" id="KW-1185">Reference proteome</keyword>
<keyword evidence="5 11" id="KW-0067">ATP-binding</keyword>
<sequence length="418" mass="46818">MSRFKSDFLRTLDERGFLHQLSDESGLDALFQKEVVTAYIGYDPTASSLHVGHLTQIMMLHWLQETGHRPLSLMGGGTGMVGDPSFKEEARKLMTVETIEENIASIKRCFANYLDYDKPGNAALMVNNAEWLRPLNYLEFLRDVGRHFSVNRMLSFDSVKTRLDREQSLSFLEFNYMILQAYDFVELAKRYDCRLQMGGSDQWGNIVNGIDLGHRMGTQQLYALTSPLLTTSSGAKMGKSASGAIWLNAELLPVYDFWQYWRNTEDADVGRFLKLFTTLPMDEIARLTALGGAEINEAKKTLATEVTAILHGRAAAEAAAETARKTFEEGGASSSLPTVSISDEGKWFYGRSAGEIALATNLFPSKSELRRKIEQRGLKINDEAIVDAKQIIAWSNTYQDSGAFKVQLGKKIFLVKRA</sequence>
<keyword evidence="3 11" id="KW-0436">Ligase</keyword>
<comment type="function">
    <text evidence="11">Catalyzes the attachment of tyrosine to tRNA(Tyr) in a two-step reaction: tyrosine is first activated by ATP to form Tyr-AMP and then transferred to the acceptor end of tRNA(Tyr).</text>
</comment>
<dbReference type="SUPFAM" id="SSF55174">
    <property type="entry name" value="Alpha-L RNA-binding motif"/>
    <property type="match status" value="1"/>
</dbReference>
<feature type="binding site" evidence="11">
    <location>
        <position position="239"/>
    </location>
    <ligand>
        <name>ATP</name>
        <dbReference type="ChEBI" id="CHEBI:30616"/>
    </ligand>
</feature>
<organism evidence="13 14">
    <name type="scientific">Rhizobium quercicola</name>
    <dbReference type="NCBI Taxonomy" id="2901226"/>
    <lineage>
        <taxon>Bacteria</taxon>
        <taxon>Pseudomonadati</taxon>
        <taxon>Pseudomonadota</taxon>
        <taxon>Alphaproteobacteria</taxon>
        <taxon>Hyphomicrobiales</taxon>
        <taxon>Rhizobiaceae</taxon>
        <taxon>Rhizobium/Agrobacterium group</taxon>
        <taxon>Rhizobium</taxon>
    </lineage>
</organism>
<dbReference type="FunFam" id="3.40.50.620:FF:000008">
    <property type="entry name" value="Tyrosine--tRNA ligase"/>
    <property type="match status" value="1"/>
</dbReference>
<comment type="caution">
    <text evidence="13">The sequence shown here is derived from an EMBL/GenBank/DDBJ whole genome shotgun (WGS) entry which is preliminary data.</text>
</comment>
<dbReference type="GO" id="GO:0006437">
    <property type="term" value="P:tyrosyl-tRNA aminoacylation"/>
    <property type="evidence" value="ECO:0007669"/>
    <property type="project" value="UniProtKB-UniRule"/>
</dbReference>
<comment type="subcellular location">
    <subcellularLocation>
        <location evidence="1 11">Cytoplasm</location>
    </subcellularLocation>
</comment>
<comment type="subunit">
    <text evidence="11">Homodimer.</text>
</comment>
<dbReference type="EMBL" id="JAJOZR010000007">
    <property type="protein sequence ID" value="MCD7109790.1"/>
    <property type="molecule type" value="Genomic_DNA"/>
</dbReference>
<evidence type="ECO:0000313" key="14">
    <source>
        <dbReference type="Proteomes" id="UP001139089"/>
    </source>
</evidence>
<evidence type="ECO:0000256" key="12">
    <source>
        <dbReference type="PROSITE-ProRule" id="PRU00182"/>
    </source>
</evidence>
<keyword evidence="8 11" id="KW-0030">Aminoacyl-tRNA synthetase</keyword>
<evidence type="ECO:0000256" key="3">
    <source>
        <dbReference type="ARBA" id="ARBA00022598"/>
    </source>
</evidence>
<keyword evidence="4 11" id="KW-0547">Nucleotide-binding</keyword>
<evidence type="ECO:0000256" key="11">
    <source>
        <dbReference type="HAMAP-Rule" id="MF_02006"/>
    </source>
</evidence>
<keyword evidence="2 11" id="KW-0963">Cytoplasm</keyword>
<evidence type="ECO:0000256" key="2">
    <source>
        <dbReference type="ARBA" id="ARBA00022490"/>
    </source>
</evidence>
<dbReference type="PANTHER" id="PTHR11766">
    <property type="entry name" value="TYROSYL-TRNA SYNTHETASE"/>
    <property type="match status" value="1"/>
</dbReference>
<keyword evidence="7 11" id="KW-0648">Protein biosynthesis</keyword>
<dbReference type="PANTHER" id="PTHR11766:SF0">
    <property type="entry name" value="TYROSINE--TRNA LIGASE, MITOCHONDRIAL"/>
    <property type="match status" value="1"/>
</dbReference>
<evidence type="ECO:0000256" key="4">
    <source>
        <dbReference type="ARBA" id="ARBA00022741"/>
    </source>
</evidence>
<evidence type="ECO:0000256" key="10">
    <source>
        <dbReference type="ARBA" id="ARBA00060965"/>
    </source>
</evidence>
<dbReference type="HAMAP" id="MF_02006">
    <property type="entry name" value="Tyr_tRNA_synth_type1"/>
    <property type="match status" value="1"/>
</dbReference>
<feature type="binding site" evidence="11">
    <location>
        <position position="39"/>
    </location>
    <ligand>
        <name>L-tyrosine</name>
        <dbReference type="ChEBI" id="CHEBI:58315"/>
    </ligand>
</feature>
<dbReference type="Proteomes" id="UP001139089">
    <property type="component" value="Unassembled WGS sequence"/>
</dbReference>
<accession>A0A9X1NT09</accession>
<evidence type="ECO:0000256" key="9">
    <source>
        <dbReference type="ARBA" id="ARBA00048248"/>
    </source>
</evidence>
<dbReference type="GO" id="GO:0005829">
    <property type="term" value="C:cytosol"/>
    <property type="evidence" value="ECO:0007669"/>
    <property type="project" value="TreeGrafter"/>
</dbReference>
<dbReference type="FunFam" id="1.10.240.10:FF:000001">
    <property type="entry name" value="Tyrosine--tRNA ligase"/>
    <property type="match status" value="1"/>
</dbReference>
<dbReference type="GO" id="GO:0003723">
    <property type="term" value="F:RNA binding"/>
    <property type="evidence" value="ECO:0007669"/>
    <property type="project" value="UniProtKB-KW"/>
</dbReference>
<dbReference type="NCBIfam" id="TIGR00234">
    <property type="entry name" value="tyrS"/>
    <property type="match status" value="1"/>
</dbReference>
<reference evidence="13" key="1">
    <citation type="submission" date="2021-12" db="EMBL/GenBank/DDBJ databases">
        <authorList>
            <person name="Li Y."/>
        </authorList>
    </citation>
    <scope>NUCLEOTIDE SEQUENCE</scope>
    <source>
        <strain evidence="13">DKSPLA3</strain>
    </source>
</reference>
<feature type="short sequence motif" description="'HIGH' region" evidence="11">
    <location>
        <begin position="44"/>
        <end position="53"/>
    </location>
</feature>
<name>A0A9X1NT09_9HYPH</name>
<dbReference type="InterPro" id="IPR002307">
    <property type="entry name" value="Tyr-tRNA-ligase"/>
</dbReference>
<feature type="binding site" evidence="11">
    <location>
        <position position="176"/>
    </location>
    <ligand>
        <name>L-tyrosine</name>
        <dbReference type="ChEBI" id="CHEBI:58315"/>
    </ligand>
</feature>
<dbReference type="PROSITE" id="PS50889">
    <property type="entry name" value="S4"/>
    <property type="match status" value="1"/>
</dbReference>
<dbReference type="PRINTS" id="PR01040">
    <property type="entry name" value="TRNASYNTHTYR"/>
</dbReference>
<dbReference type="InterPro" id="IPR014729">
    <property type="entry name" value="Rossmann-like_a/b/a_fold"/>
</dbReference>
<comment type="similarity">
    <text evidence="10 11">Belongs to the class-I aminoacyl-tRNA synthetase family. TyrS type 1 subfamily.</text>
</comment>
<dbReference type="EC" id="6.1.1.1" evidence="11"/>
<dbReference type="Pfam" id="PF00579">
    <property type="entry name" value="tRNA-synt_1b"/>
    <property type="match status" value="1"/>
</dbReference>
<dbReference type="InterPro" id="IPR036986">
    <property type="entry name" value="S4_RNA-bd_sf"/>
</dbReference>
<dbReference type="GO" id="GO:0042803">
    <property type="term" value="F:protein homodimerization activity"/>
    <property type="evidence" value="ECO:0007669"/>
    <property type="project" value="UniProtKB-ARBA"/>
</dbReference>
<dbReference type="AlphaFoldDB" id="A0A9X1NT09"/>
<dbReference type="InterPro" id="IPR024107">
    <property type="entry name" value="Tyr-tRNA-ligase_bac_1"/>
</dbReference>
<evidence type="ECO:0000256" key="5">
    <source>
        <dbReference type="ARBA" id="ARBA00022840"/>
    </source>
</evidence>
<feature type="binding site" evidence="11">
    <location>
        <position position="180"/>
    </location>
    <ligand>
        <name>L-tyrosine</name>
        <dbReference type="ChEBI" id="CHEBI:58315"/>
    </ligand>
</feature>
<feature type="short sequence motif" description="'KMSKS' region" evidence="11">
    <location>
        <begin position="236"/>
        <end position="240"/>
    </location>
</feature>
<comment type="catalytic activity">
    <reaction evidence="9 11">
        <text>tRNA(Tyr) + L-tyrosine + ATP = L-tyrosyl-tRNA(Tyr) + AMP + diphosphate + H(+)</text>
        <dbReference type="Rhea" id="RHEA:10220"/>
        <dbReference type="Rhea" id="RHEA-COMP:9706"/>
        <dbReference type="Rhea" id="RHEA-COMP:9707"/>
        <dbReference type="ChEBI" id="CHEBI:15378"/>
        <dbReference type="ChEBI" id="CHEBI:30616"/>
        <dbReference type="ChEBI" id="CHEBI:33019"/>
        <dbReference type="ChEBI" id="CHEBI:58315"/>
        <dbReference type="ChEBI" id="CHEBI:78442"/>
        <dbReference type="ChEBI" id="CHEBI:78536"/>
        <dbReference type="ChEBI" id="CHEBI:456215"/>
        <dbReference type="EC" id="6.1.1.1"/>
    </reaction>
</comment>
<dbReference type="InterPro" id="IPR024088">
    <property type="entry name" value="Tyr-tRNA-ligase_bac-type"/>
</dbReference>
<evidence type="ECO:0000313" key="13">
    <source>
        <dbReference type="EMBL" id="MCD7109790.1"/>
    </source>
</evidence>
<dbReference type="GO" id="GO:0004831">
    <property type="term" value="F:tyrosine-tRNA ligase activity"/>
    <property type="evidence" value="ECO:0007669"/>
    <property type="project" value="UniProtKB-UniRule"/>
</dbReference>
<dbReference type="Gene3D" id="1.10.240.10">
    <property type="entry name" value="Tyrosyl-Transfer RNA Synthetase"/>
    <property type="match status" value="1"/>
</dbReference>
<evidence type="ECO:0000256" key="6">
    <source>
        <dbReference type="ARBA" id="ARBA00022884"/>
    </source>
</evidence>
<evidence type="ECO:0000256" key="7">
    <source>
        <dbReference type="ARBA" id="ARBA00022917"/>
    </source>
</evidence>